<dbReference type="Gene3D" id="3.40.50.12780">
    <property type="entry name" value="N-terminal domain of ligase-like"/>
    <property type="match status" value="1"/>
</dbReference>
<comment type="caution">
    <text evidence="1">The sequence shown here is derived from an EMBL/GenBank/DDBJ whole genome shotgun (WGS) entry which is preliminary data.</text>
</comment>
<gene>
    <name evidence="1" type="ORF">NX778_17140</name>
</gene>
<protein>
    <recommendedName>
        <fullName evidence="3">Phenylacetate--CoA ligase family protein</fullName>
    </recommendedName>
</protein>
<evidence type="ECO:0000313" key="2">
    <source>
        <dbReference type="Proteomes" id="UP001204621"/>
    </source>
</evidence>
<dbReference type="SUPFAM" id="SSF56801">
    <property type="entry name" value="Acetyl-CoA synthetase-like"/>
    <property type="match status" value="1"/>
</dbReference>
<dbReference type="InterPro" id="IPR042099">
    <property type="entry name" value="ANL_N_sf"/>
</dbReference>
<organism evidence="1 2">
    <name type="scientific">Massilia terrae</name>
    <dbReference type="NCBI Taxonomy" id="1811224"/>
    <lineage>
        <taxon>Bacteria</taxon>
        <taxon>Pseudomonadati</taxon>
        <taxon>Pseudomonadota</taxon>
        <taxon>Betaproteobacteria</taxon>
        <taxon>Burkholderiales</taxon>
        <taxon>Oxalobacteraceae</taxon>
        <taxon>Telluria group</taxon>
        <taxon>Massilia</taxon>
    </lineage>
</organism>
<dbReference type="Proteomes" id="UP001204621">
    <property type="component" value="Unassembled WGS sequence"/>
</dbReference>
<sequence length="437" mass="49725">MQSWLTARYYAWRPYLPARVLYHRDFFYVRALLAQQGVTVAEQARRRLRAILVHALDYVPWYQRHIRLSMAEVQHEPVHELLERFPYLTKEEVMAQQRDFLDSRLDPHKLMYATSGGSSGQGIGMWRSKRLADIEKAFFTHEWGKLGFSFDKSRILRIGADARRLAHEGPTRGVGNRLMLSPYHVHEQHKAAIREAINRFQPEFVHAYPSSATALAELLQPGELDVKVRAVLLASEPAMPAQLASIRRLFGSPISLNYGLSERTNLAFASYGEAGLSDYVFQPLYGWNENRVEDERAEIVGTSLWNDVMPLIRYRTGDYGAIDAHGRCAAIDGRGQEFLVDRNGKHIPGLAIVIDEATWDFVRLYQVRQQRAGEITLVVVPRHGSLTPEQRDFILGAQLRRWGGFFDISLVEESDIPLAANGKRKLVINDLCTSAVA</sequence>
<accession>A0ABT2D186</accession>
<reference evidence="1 2" key="1">
    <citation type="submission" date="2022-08" db="EMBL/GenBank/DDBJ databases">
        <title>Reclassification of Massilia species as members of the genera Telluria, Duganella, Pseudoduganella, Mokoshia gen. nov. and Zemynaea gen. nov. using orthogonal and non-orthogonal genome-based approaches.</title>
        <authorList>
            <person name="Bowman J.P."/>
        </authorList>
    </citation>
    <scope>NUCLEOTIDE SEQUENCE [LARGE SCALE GENOMIC DNA]</scope>
    <source>
        <strain evidence="1 2">JCM 31606</strain>
    </source>
</reference>
<dbReference type="RefSeq" id="WP_258812995.1">
    <property type="nucleotide sequence ID" value="NZ_JANUGU010000006.1"/>
</dbReference>
<dbReference type="InterPro" id="IPR053158">
    <property type="entry name" value="CapK_Type1_Caps_Biosynth"/>
</dbReference>
<dbReference type="PANTHER" id="PTHR36932">
    <property type="entry name" value="CAPSULAR POLYSACCHARIDE BIOSYNTHESIS PROTEIN"/>
    <property type="match status" value="1"/>
</dbReference>
<evidence type="ECO:0000313" key="1">
    <source>
        <dbReference type="EMBL" id="MCS0659800.1"/>
    </source>
</evidence>
<keyword evidence="2" id="KW-1185">Reference proteome</keyword>
<dbReference type="EMBL" id="JANUGU010000006">
    <property type="protein sequence ID" value="MCS0659800.1"/>
    <property type="molecule type" value="Genomic_DNA"/>
</dbReference>
<evidence type="ECO:0008006" key="3">
    <source>
        <dbReference type="Google" id="ProtNLM"/>
    </source>
</evidence>
<proteinExistence type="predicted"/>
<name>A0ABT2D186_9BURK</name>
<dbReference type="PANTHER" id="PTHR36932:SF1">
    <property type="entry name" value="CAPSULAR POLYSACCHARIDE BIOSYNTHESIS PROTEIN"/>
    <property type="match status" value="1"/>
</dbReference>